<reference evidence="2 3" key="1">
    <citation type="submission" date="2020-07" db="EMBL/GenBank/DDBJ databases">
        <title>Screening of a cold-adapted Planococcus bacterium producing protease in traditional shrimp paste and protease identification by genome sequencing.</title>
        <authorList>
            <person name="Gao R."/>
            <person name="Leng W."/>
            <person name="Chu Q."/>
            <person name="Wu X."/>
            <person name="Liu H."/>
            <person name="Li X."/>
        </authorList>
    </citation>
    <scope>NUCLEOTIDE SEQUENCE [LARGE SCALE GENOMIC DNA]</scope>
    <source>
        <strain evidence="2 3">XJ11</strain>
    </source>
</reference>
<dbReference type="EMBL" id="CP059540">
    <property type="protein sequence ID" value="QMT16703.1"/>
    <property type="molecule type" value="Genomic_DNA"/>
</dbReference>
<feature type="domain" description="Tubby C-terminal" evidence="1">
    <location>
        <begin position="4"/>
        <end position="172"/>
    </location>
</feature>
<proteinExistence type="predicted"/>
<dbReference type="Pfam" id="PF23728">
    <property type="entry name" value="Tubby_C_like"/>
    <property type="match status" value="1"/>
</dbReference>
<evidence type="ECO:0000313" key="3">
    <source>
        <dbReference type="Proteomes" id="UP000514716"/>
    </source>
</evidence>
<organism evidence="2 3">
    <name type="scientific">Planococcus maritimus</name>
    <dbReference type="NCBI Taxonomy" id="192421"/>
    <lineage>
        <taxon>Bacteria</taxon>
        <taxon>Bacillati</taxon>
        <taxon>Bacillota</taxon>
        <taxon>Bacilli</taxon>
        <taxon>Bacillales</taxon>
        <taxon>Caryophanaceae</taxon>
        <taxon>Planococcus</taxon>
    </lineage>
</organism>
<dbReference type="Proteomes" id="UP000514716">
    <property type="component" value="Chromosome"/>
</dbReference>
<gene>
    <name evidence="2" type="ORF">H1Q58_12080</name>
</gene>
<dbReference type="InterPro" id="IPR056944">
    <property type="entry name" value="Tubby_C-like"/>
</dbReference>
<protein>
    <recommendedName>
        <fullName evidence="1">Tubby C-terminal domain-containing protein</fullName>
    </recommendedName>
</protein>
<dbReference type="RefSeq" id="WP_182091655.1">
    <property type="nucleotide sequence ID" value="NZ_CP059540.1"/>
</dbReference>
<keyword evidence="3" id="KW-1185">Reference proteome</keyword>
<sequence length="173" mass="20492">MRSYTYQGPYMKSSTARINISDLENVNFGYIERHFKTIFHRLFDMWVGENKFLSNHRAFNENGEKIIEAHKKNYITKRSEYQFSFLGGQYNEVKLIARQKGIDIISPIYEINGNDIHITTKKEILDCVKFYENDKEIASWKISLKEKFKVHILIEYEATIQDPLFYAISGQML</sequence>
<dbReference type="AlphaFoldDB" id="A0A7D7RGN8"/>
<dbReference type="KEGG" id="pdec:H1Q58_12080"/>
<accession>A0A7D7RGN8</accession>
<evidence type="ECO:0000259" key="1">
    <source>
        <dbReference type="Pfam" id="PF23728"/>
    </source>
</evidence>
<name>A0A7D7RGN8_PLAMR</name>
<evidence type="ECO:0000313" key="2">
    <source>
        <dbReference type="EMBL" id="QMT16703.1"/>
    </source>
</evidence>